<evidence type="ECO:0000313" key="2">
    <source>
        <dbReference type="EMBL" id="MBC3917012.1"/>
    </source>
</evidence>
<gene>
    <name evidence="2" type="ORF">H8L32_05945</name>
</gene>
<proteinExistence type="predicted"/>
<keyword evidence="3" id="KW-1185">Reference proteome</keyword>
<evidence type="ECO:0000313" key="3">
    <source>
        <dbReference type="Proteomes" id="UP000650424"/>
    </source>
</evidence>
<comment type="caution">
    <text evidence="2">The sequence shown here is derived from an EMBL/GenBank/DDBJ whole genome shotgun (WGS) entry which is preliminary data.</text>
</comment>
<sequence length="137" mass="15300">MSTSTLVQNAMSDNLAFSLMARLHVILRRQIGRVTDIEYMRVNPAYCRAMLDLSMGLPNDDLHEICLKLEDIYFGEDGLFVAPPPAGPLLARLSSMSTAQKLRPKAPSLEDDSIMQVPMPPPDHNAMVDQTYIGRLR</sequence>
<dbReference type="Proteomes" id="UP000650424">
    <property type="component" value="Unassembled WGS sequence"/>
</dbReference>
<accession>A0ABR6ZMA1</accession>
<name>A0ABR6ZMA1_9BURK</name>
<reference evidence="2 3" key="1">
    <citation type="submission" date="2020-08" db="EMBL/GenBank/DDBJ databases">
        <title>Novel species isolated from subtropical streams in China.</title>
        <authorList>
            <person name="Lu H."/>
        </authorList>
    </citation>
    <scope>NUCLEOTIDE SEQUENCE [LARGE SCALE GENOMIC DNA]</scope>
    <source>
        <strain evidence="2 3">CY18W</strain>
    </source>
</reference>
<feature type="region of interest" description="Disordered" evidence="1">
    <location>
        <begin position="101"/>
        <end position="121"/>
    </location>
</feature>
<dbReference type="EMBL" id="JACOGF010000002">
    <property type="protein sequence ID" value="MBC3917012.1"/>
    <property type="molecule type" value="Genomic_DNA"/>
</dbReference>
<protein>
    <submittedName>
        <fullName evidence="2">Uncharacterized protein</fullName>
    </submittedName>
</protein>
<evidence type="ECO:0000256" key="1">
    <source>
        <dbReference type="SAM" id="MobiDB-lite"/>
    </source>
</evidence>
<dbReference type="RefSeq" id="WP_186946228.1">
    <property type="nucleotide sequence ID" value="NZ_JACOGF010000002.1"/>
</dbReference>
<organism evidence="2 3">
    <name type="scientific">Undibacterium hunanense</name>
    <dbReference type="NCBI Taxonomy" id="2762292"/>
    <lineage>
        <taxon>Bacteria</taxon>
        <taxon>Pseudomonadati</taxon>
        <taxon>Pseudomonadota</taxon>
        <taxon>Betaproteobacteria</taxon>
        <taxon>Burkholderiales</taxon>
        <taxon>Oxalobacteraceae</taxon>
        <taxon>Undibacterium</taxon>
    </lineage>
</organism>